<protein>
    <submittedName>
        <fullName evidence="6">ABC transporter ATP-binding protein</fullName>
    </submittedName>
</protein>
<dbReference type="Gene3D" id="3.40.50.300">
    <property type="entry name" value="P-loop containing nucleotide triphosphate hydrolases"/>
    <property type="match status" value="1"/>
</dbReference>
<reference evidence="6 7" key="1">
    <citation type="submission" date="2020-08" db="EMBL/GenBank/DDBJ databases">
        <title>Genome public.</title>
        <authorList>
            <person name="Liu C."/>
            <person name="Sun Q."/>
        </authorList>
    </citation>
    <scope>NUCLEOTIDE SEQUENCE [LARGE SCALE GENOMIC DNA]</scope>
    <source>
        <strain evidence="6 7">NSJ-9</strain>
    </source>
</reference>
<evidence type="ECO:0000259" key="5">
    <source>
        <dbReference type="PROSITE" id="PS50893"/>
    </source>
</evidence>
<keyword evidence="2" id="KW-0813">Transport</keyword>
<evidence type="ECO:0000313" key="7">
    <source>
        <dbReference type="Proteomes" id="UP000643810"/>
    </source>
</evidence>
<keyword evidence="4 6" id="KW-0067">ATP-binding</keyword>
<evidence type="ECO:0000256" key="1">
    <source>
        <dbReference type="ARBA" id="ARBA00005417"/>
    </source>
</evidence>
<dbReference type="CDD" id="cd03230">
    <property type="entry name" value="ABC_DR_subfamily_A"/>
    <property type="match status" value="1"/>
</dbReference>
<dbReference type="Proteomes" id="UP000643810">
    <property type="component" value="Unassembled WGS sequence"/>
</dbReference>
<organism evidence="6 7">
    <name type="scientific">Roseburia lenta</name>
    <dbReference type="NCBI Taxonomy" id="2763061"/>
    <lineage>
        <taxon>Bacteria</taxon>
        <taxon>Bacillati</taxon>
        <taxon>Bacillota</taxon>
        <taxon>Clostridia</taxon>
        <taxon>Lachnospirales</taxon>
        <taxon>Lachnospiraceae</taxon>
        <taxon>Roseburia</taxon>
    </lineage>
</organism>
<dbReference type="InterPro" id="IPR003439">
    <property type="entry name" value="ABC_transporter-like_ATP-bd"/>
</dbReference>
<comment type="similarity">
    <text evidence="1">Belongs to the ABC transporter superfamily.</text>
</comment>
<feature type="domain" description="ABC transporter" evidence="5">
    <location>
        <begin position="2"/>
        <end position="231"/>
    </location>
</feature>
<keyword evidence="3" id="KW-0547">Nucleotide-binding</keyword>
<dbReference type="InterPro" id="IPR027417">
    <property type="entry name" value="P-loop_NTPase"/>
</dbReference>
<keyword evidence="7" id="KW-1185">Reference proteome</keyword>
<evidence type="ECO:0000256" key="4">
    <source>
        <dbReference type="ARBA" id="ARBA00022840"/>
    </source>
</evidence>
<comment type="caution">
    <text evidence="6">The sequence shown here is derived from an EMBL/GenBank/DDBJ whole genome shotgun (WGS) entry which is preliminary data.</text>
</comment>
<accession>A0ABR7GCB1</accession>
<proteinExistence type="inferred from homology"/>
<dbReference type="SUPFAM" id="SSF52540">
    <property type="entry name" value="P-loop containing nucleoside triphosphate hydrolases"/>
    <property type="match status" value="1"/>
</dbReference>
<evidence type="ECO:0000313" key="6">
    <source>
        <dbReference type="EMBL" id="MBC5685082.1"/>
    </source>
</evidence>
<dbReference type="EMBL" id="JACOPG010000001">
    <property type="protein sequence ID" value="MBC5685082.1"/>
    <property type="molecule type" value="Genomic_DNA"/>
</dbReference>
<dbReference type="PANTHER" id="PTHR43335">
    <property type="entry name" value="ABC TRANSPORTER, ATP-BINDING PROTEIN"/>
    <property type="match status" value="1"/>
</dbReference>
<dbReference type="PANTHER" id="PTHR43335:SF4">
    <property type="entry name" value="ABC TRANSPORTER, ATP-BINDING PROTEIN"/>
    <property type="match status" value="1"/>
</dbReference>
<dbReference type="InterPro" id="IPR003593">
    <property type="entry name" value="AAA+_ATPase"/>
</dbReference>
<evidence type="ECO:0000256" key="3">
    <source>
        <dbReference type="ARBA" id="ARBA00022741"/>
    </source>
</evidence>
<dbReference type="Pfam" id="PF00005">
    <property type="entry name" value="ABC_tran"/>
    <property type="match status" value="1"/>
</dbReference>
<sequence length="237" mass="26217">MIEVEHLVKKYGSLTAVDNLSMKIEPGHIYGLLGKNGAGKTTTMNMVTGYIGATSGSVKVCGHDIFKEAEAAKKEIGYLPEIPPLYTDMSVYEYLDFCAELKGIGKKERDEHIVDVMEKAGISEMEHRLIRNLSKGYKQRVGLAQAILGNPSIIILDEPTVGLDPVQMIEMRDLIKELGKDHTVILSSHILSEVSAVCDYIYIIDHGKLVADFAMDEEKAASLEEIFIELTGKEDKE</sequence>
<dbReference type="GO" id="GO:0005524">
    <property type="term" value="F:ATP binding"/>
    <property type="evidence" value="ECO:0007669"/>
    <property type="project" value="UniProtKB-KW"/>
</dbReference>
<gene>
    <name evidence="6" type="ORF">H8R94_00405</name>
</gene>
<evidence type="ECO:0000256" key="2">
    <source>
        <dbReference type="ARBA" id="ARBA00022448"/>
    </source>
</evidence>
<dbReference type="SMART" id="SM00382">
    <property type="entry name" value="AAA"/>
    <property type="match status" value="1"/>
</dbReference>
<dbReference type="PROSITE" id="PS50893">
    <property type="entry name" value="ABC_TRANSPORTER_2"/>
    <property type="match status" value="1"/>
</dbReference>
<name>A0ABR7GCB1_9FIRM</name>